<dbReference type="PANTHER" id="PTHR43449">
    <property type="entry name" value="NUCLEOTIDYLTRANSFERASE"/>
    <property type="match status" value="1"/>
</dbReference>
<evidence type="ECO:0000313" key="2">
    <source>
        <dbReference type="EMBL" id="CAD7766798.1"/>
    </source>
</evidence>
<dbReference type="Proteomes" id="UP000614580">
    <property type="component" value="Unassembled WGS sequence"/>
</dbReference>
<proteinExistence type="predicted"/>
<sequence length="104" mass="12500">MDKKRTDEINQFLNRVEREFRPKHVILFGSRAGDDYLKQSDYDIIVVSEMFEGIHFLNRMTMLYELWDYDFDLDILAYTPEEFEKKKKEIGIVSEAVKEGIELR</sequence>
<reference evidence="2" key="1">
    <citation type="submission" date="2020-12" db="EMBL/GenBank/DDBJ databases">
        <authorList>
            <person name="Hahn C.J."/>
            <person name="Laso-Perez R."/>
            <person name="Vulcano F."/>
            <person name="Vaziourakis K.-M."/>
            <person name="Stokke R."/>
            <person name="Steen I.H."/>
            <person name="Teske A."/>
            <person name="Boetius A."/>
            <person name="Liebeke M."/>
            <person name="Amann R."/>
            <person name="Knittel K."/>
        </authorList>
    </citation>
    <scope>NUCLEOTIDE SEQUENCE</scope>
    <source>
        <strain evidence="2">Gfbio:c6db26ca-90af-429b-aeed-0e3e8aed0b5e:GoM-Arc1_AMV-AAA_792_C10</strain>
    </source>
</reference>
<dbReference type="CDD" id="cd05403">
    <property type="entry name" value="NT_KNTase_like"/>
    <property type="match status" value="1"/>
</dbReference>
<evidence type="ECO:0000259" key="1">
    <source>
        <dbReference type="Pfam" id="PF01909"/>
    </source>
</evidence>
<evidence type="ECO:0000313" key="3">
    <source>
        <dbReference type="Proteomes" id="UP000614580"/>
    </source>
</evidence>
<dbReference type="SUPFAM" id="SSF81301">
    <property type="entry name" value="Nucleotidyltransferase"/>
    <property type="match status" value="1"/>
</dbReference>
<protein>
    <submittedName>
        <fullName evidence="2">Nucleotidyltransferase domain protein</fullName>
    </submittedName>
</protein>
<dbReference type="GO" id="GO:0016779">
    <property type="term" value="F:nucleotidyltransferase activity"/>
    <property type="evidence" value="ECO:0007669"/>
    <property type="project" value="InterPro"/>
</dbReference>
<keyword evidence="2" id="KW-0808">Transferase</keyword>
<feature type="domain" description="Polymerase nucleotidyl transferase" evidence="1">
    <location>
        <begin position="9"/>
        <end position="94"/>
    </location>
</feature>
<dbReference type="Pfam" id="PF01909">
    <property type="entry name" value="NTP_transf_2"/>
    <property type="match status" value="1"/>
</dbReference>
<accession>A0A811ZZW1</accession>
<name>A0A811ZZW1_9EURY</name>
<dbReference type="AlphaFoldDB" id="A0A811ZZW1"/>
<comment type="caution">
    <text evidence="2">The sequence shown here is derived from an EMBL/GenBank/DDBJ whole genome shotgun (WGS) entry which is preliminary data.</text>
</comment>
<dbReference type="EMBL" id="CAJHZY010000015">
    <property type="protein sequence ID" value="CAD7766798.1"/>
    <property type="molecule type" value="Genomic_DNA"/>
</dbReference>
<organism evidence="2 3">
    <name type="scientific">Candidatus Argoarchaeum ethanivorans</name>
    <dbReference type="NCBI Taxonomy" id="2608793"/>
    <lineage>
        <taxon>Archaea</taxon>
        <taxon>Methanobacteriati</taxon>
        <taxon>Methanobacteriota</taxon>
        <taxon>Stenosarchaea group</taxon>
        <taxon>Methanomicrobia</taxon>
        <taxon>Methanosarcinales</taxon>
        <taxon>Methanosarcinales incertae sedis</taxon>
        <taxon>GOM Arc I cluster</taxon>
        <taxon>Candidatus Argoarchaeum</taxon>
    </lineage>
</organism>
<dbReference type="Gene3D" id="3.30.460.10">
    <property type="entry name" value="Beta Polymerase, domain 2"/>
    <property type="match status" value="1"/>
</dbReference>
<gene>
    <name evidence="2" type="ORF">DNFNHJIP_00198</name>
</gene>
<dbReference type="InterPro" id="IPR043519">
    <property type="entry name" value="NT_sf"/>
</dbReference>
<dbReference type="PANTHER" id="PTHR43449:SF1">
    <property type="entry name" value="POLYMERASE BETA NUCLEOTIDYLTRANSFERASE DOMAIN-CONTAINING PROTEIN"/>
    <property type="match status" value="1"/>
</dbReference>
<dbReference type="InterPro" id="IPR002934">
    <property type="entry name" value="Polymerase_NTP_transf_dom"/>
</dbReference>